<feature type="transmembrane region" description="Helical" evidence="5">
    <location>
        <begin position="268"/>
        <end position="291"/>
    </location>
</feature>
<feature type="transmembrane region" description="Helical" evidence="5">
    <location>
        <begin position="115"/>
        <end position="136"/>
    </location>
</feature>
<dbReference type="STRING" id="415426.Hbut_0310"/>
<comment type="subcellular location">
    <subcellularLocation>
        <location evidence="5">Cell membrane</location>
        <topology evidence="5">Multi-pass membrane protein</topology>
    </subcellularLocation>
    <subcellularLocation>
        <location evidence="1">Membrane</location>
        <topology evidence="1">Multi-pass membrane protein</topology>
    </subcellularLocation>
</comment>
<protein>
    <submittedName>
        <fullName evidence="7">ABC-type sugar transport system, permease</fullName>
    </submittedName>
</protein>
<evidence type="ECO:0000313" key="8">
    <source>
        <dbReference type="Proteomes" id="UP000002593"/>
    </source>
</evidence>
<dbReference type="Pfam" id="PF00528">
    <property type="entry name" value="BPD_transp_1"/>
    <property type="match status" value="1"/>
</dbReference>
<dbReference type="Gene3D" id="1.10.3720.10">
    <property type="entry name" value="MetI-like"/>
    <property type="match status" value="1"/>
</dbReference>
<keyword evidence="7" id="KW-0762">Sugar transport</keyword>
<dbReference type="PANTHER" id="PTHR43759">
    <property type="entry name" value="TREHALOSE TRANSPORT SYSTEM PERMEASE PROTEIN SUGA"/>
    <property type="match status" value="1"/>
</dbReference>
<evidence type="ECO:0000256" key="3">
    <source>
        <dbReference type="ARBA" id="ARBA00022989"/>
    </source>
</evidence>
<feature type="transmembrane region" description="Helical" evidence="5">
    <location>
        <begin position="169"/>
        <end position="192"/>
    </location>
</feature>
<dbReference type="CDD" id="cd06261">
    <property type="entry name" value="TM_PBP2"/>
    <property type="match status" value="1"/>
</dbReference>
<keyword evidence="4 5" id="KW-0472">Membrane</keyword>
<dbReference type="HOGENOM" id="CLU_016047_0_3_2"/>
<dbReference type="InterPro" id="IPR000515">
    <property type="entry name" value="MetI-like"/>
</dbReference>
<proteinExistence type="inferred from homology"/>
<evidence type="ECO:0000256" key="5">
    <source>
        <dbReference type="RuleBase" id="RU363032"/>
    </source>
</evidence>
<feature type="transmembrane region" description="Helical" evidence="5">
    <location>
        <begin position="77"/>
        <end position="103"/>
    </location>
</feature>
<dbReference type="SUPFAM" id="SSF161098">
    <property type="entry name" value="MetI-like"/>
    <property type="match status" value="1"/>
</dbReference>
<accession>A2BJM1</accession>
<keyword evidence="5" id="KW-0813">Transport</keyword>
<organism evidence="7 8">
    <name type="scientific">Hyperthermus butylicus (strain DSM 5456 / JCM 9403 / PLM1-5)</name>
    <dbReference type="NCBI Taxonomy" id="415426"/>
    <lineage>
        <taxon>Archaea</taxon>
        <taxon>Thermoproteota</taxon>
        <taxon>Thermoprotei</taxon>
        <taxon>Desulfurococcales</taxon>
        <taxon>Pyrodictiaceae</taxon>
        <taxon>Hyperthermus</taxon>
    </lineage>
</organism>
<evidence type="ECO:0000313" key="7">
    <source>
        <dbReference type="EMBL" id="ABM80182.1"/>
    </source>
</evidence>
<keyword evidence="8" id="KW-1185">Reference proteome</keyword>
<dbReference type="InterPro" id="IPR035906">
    <property type="entry name" value="MetI-like_sf"/>
</dbReference>
<keyword evidence="2 5" id="KW-0812">Transmembrane</keyword>
<dbReference type="Proteomes" id="UP000002593">
    <property type="component" value="Chromosome"/>
</dbReference>
<dbReference type="PANTHER" id="PTHR43759:SF1">
    <property type="entry name" value="GLUCOSE IMPORT SYSTEM PERMEASE PROTEIN GLCT"/>
    <property type="match status" value="1"/>
</dbReference>
<feature type="transmembrane region" description="Helical" evidence="5">
    <location>
        <begin position="230"/>
        <end position="248"/>
    </location>
</feature>
<evidence type="ECO:0000256" key="1">
    <source>
        <dbReference type="ARBA" id="ARBA00004141"/>
    </source>
</evidence>
<dbReference type="GO" id="GO:0005886">
    <property type="term" value="C:plasma membrane"/>
    <property type="evidence" value="ECO:0007669"/>
    <property type="project" value="UniProtKB-SubCell"/>
</dbReference>
<evidence type="ECO:0000259" key="6">
    <source>
        <dbReference type="PROSITE" id="PS50928"/>
    </source>
</evidence>
<sequence length="303" mass="34230">MQRSHSVFYMRYRLLAEKLDRILPYLLIAPTVVYMGFFVGYPLVQGVKLAFFDEQGRFTTENVDYLLNSPLSKFRDALFYTLLITGIVIPVEFVLALLLAFFFNSFRFRGKNAAIYVTILPLTISDVAAGLIWYSMLTGNGFANKLLLNLGVISEPIQFFGWQNRDMELLAIIITEVWRSTAIVFVILLAGLQMISHEYLEAAEVFGANALQRLRYIVLPMLMPSIQAALIIRTLFALQVFGSVWVLAGRDIPVLAGEAFYEHTQMHHTGVAALYALIIAAISLSLGALYIRFFKARYLEAGR</sequence>
<dbReference type="GO" id="GO:0055085">
    <property type="term" value="P:transmembrane transport"/>
    <property type="evidence" value="ECO:0007669"/>
    <property type="project" value="InterPro"/>
</dbReference>
<feature type="domain" description="ABC transmembrane type-1" evidence="6">
    <location>
        <begin position="78"/>
        <end position="290"/>
    </location>
</feature>
<keyword evidence="3 5" id="KW-1133">Transmembrane helix</keyword>
<dbReference type="AlphaFoldDB" id="A2BJM1"/>
<feature type="transmembrane region" description="Helical" evidence="5">
    <location>
        <begin position="21"/>
        <end position="44"/>
    </location>
</feature>
<evidence type="ECO:0000256" key="4">
    <source>
        <dbReference type="ARBA" id="ARBA00023136"/>
    </source>
</evidence>
<reference evidence="7 8" key="1">
    <citation type="journal article" date="2007" name="Archaea">
        <title>The genome of Hyperthermus butylicus: a sulfur-reducing, peptide fermenting, neutrophilic Crenarchaeote growing up to 108 degrees C.</title>
        <authorList>
            <person name="Brugger K."/>
            <person name="Chen L."/>
            <person name="Stark M."/>
            <person name="Zibat A."/>
            <person name="Redder P."/>
            <person name="Ruepp A."/>
            <person name="Awayez M."/>
            <person name="She Q."/>
            <person name="Garrett R.A."/>
            <person name="Klenk H.P."/>
        </authorList>
    </citation>
    <scope>NUCLEOTIDE SEQUENCE [LARGE SCALE GENOMIC DNA]</scope>
    <source>
        <strain evidence="8">DSM 5456 / JCM 9403 / PLM1-5</strain>
    </source>
</reference>
<evidence type="ECO:0000256" key="2">
    <source>
        <dbReference type="ARBA" id="ARBA00022692"/>
    </source>
</evidence>
<dbReference type="InterPro" id="IPR052730">
    <property type="entry name" value="Sugar_ABC_transporter"/>
</dbReference>
<dbReference type="PROSITE" id="PS50928">
    <property type="entry name" value="ABC_TM1"/>
    <property type="match status" value="1"/>
</dbReference>
<dbReference type="KEGG" id="hbu:Hbut_0310"/>
<dbReference type="EnsemblBacteria" id="ABM80182">
    <property type="protein sequence ID" value="ABM80182"/>
    <property type="gene ID" value="Hbut_0310"/>
</dbReference>
<dbReference type="eggNOG" id="arCOG00157">
    <property type="taxonomic scope" value="Archaea"/>
</dbReference>
<comment type="similarity">
    <text evidence="5">Belongs to the binding-protein-dependent transport system permease family.</text>
</comment>
<gene>
    <name evidence="7" type="ordered locus">Hbut_0310</name>
</gene>
<name>A2BJM1_HYPBU</name>
<dbReference type="EMBL" id="CP000493">
    <property type="protein sequence ID" value="ABM80182.1"/>
    <property type="molecule type" value="Genomic_DNA"/>
</dbReference>